<reference evidence="3" key="1">
    <citation type="submission" date="2021-06" db="EMBL/GenBank/DDBJ databases">
        <title>44 bacteria genomes isolated from Dapeng, Shenzhen.</title>
        <authorList>
            <person name="Zheng W."/>
            <person name="Yu S."/>
            <person name="Huang Y."/>
        </authorList>
    </citation>
    <scope>NUCLEOTIDE SEQUENCE</scope>
    <source>
        <strain evidence="3">DP5N28-2</strain>
    </source>
</reference>
<accession>A0A953L977</accession>
<sequence>MKRLDRRGFITNAATSVAGIVLPRRASVNRASYIAQSEYSIIEQVRKFQLLDAYCTADPKMDDAKKFGIEQMFTGKPMIWSKWTPDEFIQANDDMLALMKKYPNQVIGQISINPHYQKESLEEIDRCADLGMVGSRLYYQVKINDPLYFPIIEKFIDLNMIIFMHGEAQIGVGGYRMKYDVGRPFTISTPEDFVDAAVRYPEGMFQFAHIGGGGDWEYMCKAFREHPNIYVDTGGSNNAGGMIDFAVEYLGEDRIFFGTDNSYYQGVGKILAADLTDRQKQKIFFDNYNRVLTKGGYNMD</sequence>
<dbReference type="AlphaFoldDB" id="A0A953L977"/>
<gene>
    <name evidence="3" type="ORF">KUV50_10405</name>
</gene>
<keyword evidence="1" id="KW-0456">Lyase</keyword>
<evidence type="ECO:0000256" key="1">
    <source>
        <dbReference type="ARBA" id="ARBA00023239"/>
    </source>
</evidence>
<dbReference type="GO" id="GO:0016831">
    <property type="term" value="F:carboxy-lyase activity"/>
    <property type="evidence" value="ECO:0007669"/>
    <property type="project" value="InterPro"/>
</dbReference>
<organism evidence="3 4">
    <name type="scientific">Membranihabitans marinus</name>
    <dbReference type="NCBI Taxonomy" id="1227546"/>
    <lineage>
        <taxon>Bacteria</taxon>
        <taxon>Pseudomonadati</taxon>
        <taxon>Bacteroidota</taxon>
        <taxon>Saprospiria</taxon>
        <taxon>Saprospirales</taxon>
        <taxon>Saprospiraceae</taxon>
        <taxon>Membranihabitans</taxon>
    </lineage>
</organism>
<comment type="caution">
    <text evidence="3">The sequence shown here is derived from an EMBL/GenBank/DDBJ whole genome shotgun (WGS) entry which is preliminary data.</text>
</comment>
<dbReference type="PANTHER" id="PTHR21240:SF28">
    <property type="entry name" value="ISO-OROTATE DECARBOXYLASE (EUROFUNG)"/>
    <property type="match status" value="1"/>
</dbReference>
<evidence type="ECO:0000313" key="4">
    <source>
        <dbReference type="Proteomes" id="UP000753961"/>
    </source>
</evidence>
<dbReference type="InterPro" id="IPR032465">
    <property type="entry name" value="ACMSD"/>
</dbReference>
<protein>
    <submittedName>
        <fullName evidence="3">Amidohydrolase family protein</fullName>
    </submittedName>
</protein>
<dbReference type="EMBL" id="JAHVHU010000009">
    <property type="protein sequence ID" value="MBY5958545.1"/>
    <property type="molecule type" value="Genomic_DNA"/>
</dbReference>
<keyword evidence="4" id="KW-1185">Reference proteome</keyword>
<dbReference type="GO" id="GO:0016787">
    <property type="term" value="F:hydrolase activity"/>
    <property type="evidence" value="ECO:0007669"/>
    <property type="project" value="InterPro"/>
</dbReference>
<dbReference type="PANTHER" id="PTHR21240">
    <property type="entry name" value="2-AMINO-3-CARBOXYLMUCONATE-6-SEMIALDEHYDE DECARBOXYLASE"/>
    <property type="match status" value="1"/>
</dbReference>
<name>A0A953L977_9BACT</name>
<dbReference type="Proteomes" id="UP000753961">
    <property type="component" value="Unassembled WGS sequence"/>
</dbReference>
<dbReference type="InterPro" id="IPR006680">
    <property type="entry name" value="Amidohydro-rel"/>
</dbReference>
<evidence type="ECO:0000259" key="2">
    <source>
        <dbReference type="Pfam" id="PF04909"/>
    </source>
</evidence>
<feature type="domain" description="Amidohydrolase-related" evidence="2">
    <location>
        <begin position="88"/>
        <end position="287"/>
    </location>
</feature>
<dbReference type="RefSeq" id="WP_222580084.1">
    <property type="nucleotide sequence ID" value="NZ_JAHVHU010000009.1"/>
</dbReference>
<dbReference type="GO" id="GO:0019748">
    <property type="term" value="P:secondary metabolic process"/>
    <property type="evidence" value="ECO:0007669"/>
    <property type="project" value="TreeGrafter"/>
</dbReference>
<evidence type="ECO:0000313" key="3">
    <source>
        <dbReference type="EMBL" id="MBY5958545.1"/>
    </source>
</evidence>
<proteinExistence type="predicted"/>
<dbReference type="SUPFAM" id="SSF51556">
    <property type="entry name" value="Metallo-dependent hydrolases"/>
    <property type="match status" value="1"/>
</dbReference>
<dbReference type="GO" id="GO:0005737">
    <property type="term" value="C:cytoplasm"/>
    <property type="evidence" value="ECO:0007669"/>
    <property type="project" value="TreeGrafter"/>
</dbReference>
<dbReference type="Pfam" id="PF04909">
    <property type="entry name" value="Amidohydro_2"/>
    <property type="match status" value="1"/>
</dbReference>
<dbReference type="InterPro" id="IPR032466">
    <property type="entry name" value="Metal_Hydrolase"/>
</dbReference>
<dbReference type="Gene3D" id="3.20.20.140">
    <property type="entry name" value="Metal-dependent hydrolases"/>
    <property type="match status" value="1"/>
</dbReference>